<keyword evidence="10" id="KW-1003">Cell membrane</keyword>
<feature type="transmembrane region" description="Helical" evidence="10">
    <location>
        <begin position="441"/>
        <end position="470"/>
    </location>
</feature>
<feature type="transmembrane region" description="Helical" evidence="10">
    <location>
        <begin position="261"/>
        <end position="279"/>
    </location>
</feature>
<feature type="domain" description="HMA" evidence="11">
    <location>
        <begin position="69"/>
        <end position="135"/>
    </location>
</feature>
<dbReference type="Proteomes" id="UP001652503">
    <property type="component" value="Unassembled WGS sequence"/>
</dbReference>
<keyword evidence="13" id="KW-1185">Reference proteome</keyword>
<dbReference type="PANTHER" id="PTHR43520">
    <property type="entry name" value="ATP7, ISOFORM B"/>
    <property type="match status" value="1"/>
</dbReference>
<gene>
    <name evidence="12" type="ORF">OE647_01830</name>
</gene>
<feature type="domain" description="HMA" evidence="11">
    <location>
        <begin position="2"/>
        <end position="67"/>
    </location>
</feature>
<dbReference type="NCBIfam" id="TIGR01494">
    <property type="entry name" value="ATPase_P-type"/>
    <property type="match status" value="1"/>
</dbReference>
<evidence type="ECO:0000256" key="9">
    <source>
        <dbReference type="ARBA" id="ARBA00023136"/>
    </source>
</evidence>
<dbReference type="InterPro" id="IPR023214">
    <property type="entry name" value="HAD_sf"/>
</dbReference>
<keyword evidence="8 10" id="KW-1133">Transmembrane helix</keyword>
<name>A0ABT2YX78_9RHOB</name>
<keyword evidence="4 10" id="KW-0479">Metal-binding</keyword>
<evidence type="ECO:0000256" key="4">
    <source>
        <dbReference type="ARBA" id="ARBA00022723"/>
    </source>
</evidence>
<dbReference type="RefSeq" id="WP_263719879.1">
    <property type="nucleotide sequence ID" value="NZ_JAOWLA010000001.1"/>
</dbReference>
<dbReference type="SUPFAM" id="SSF56784">
    <property type="entry name" value="HAD-like"/>
    <property type="match status" value="1"/>
</dbReference>
<evidence type="ECO:0000256" key="1">
    <source>
        <dbReference type="ARBA" id="ARBA00004127"/>
    </source>
</evidence>
<evidence type="ECO:0000256" key="3">
    <source>
        <dbReference type="ARBA" id="ARBA00022692"/>
    </source>
</evidence>
<dbReference type="PROSITE" id="PS01047">
    <property type="entry name" value="HMA_1"/>
    <property type="match status" value="2"/>
</dbReference>
<dbReference type="CDD" id="cd00371">
    <property type="entry name" value="HMA"/>
    <property type="match status" value="2"/>
</dbReference>
<evidence type="ECO:0000313" key="13">
    <source>
        <dbReference type="Proteomes" id="UP001652503"/>
    </source>
</evidence>
<evidence type="ECO:0000256" key="10">
    <source>
        <dbReference type="RuleBase" id="RU362081"/>
    </source>
</evidence>
<dbReference type="InterPro" id="IPR006121">
    <property type="entry name" value="HMA_dom"/>
</dbReference>
<dbReference type="Pfam" id="PF00122">
    <property type="entry name" value="E1-E2_ATPase"/>
    <property type="match status" value="1"/>
</dbReference>
<dbReference type="InterPro" id="IPR027256">
    <property type="entry name" value="P-typ_ATPase_IB"/>
</dbReference>
<feature type="transmembrane region" description="Helical" evidence="10">
    <location>
        <begin position="781"/>
        <end position="803"/>
    </location>
</feature>
<feature type="transmembrane region" description="Helical" evidence="10">
    <location>
        <begin position="185"/>
        <end position="208"/>
    </location>
</feature>
<dbReference type="InterPro" id="IPR008250">
    <property type="entry name" value="ATPase_P-typ_transduc_dom_A_sf"/>
</dbReference>
<dbReference type="SUPFAM" id="SSF81653">
    <property type="entry name" value="Calcium ATPase, transduction domain A"/>
    <property type="match status" value="1"/>
</dbReference>
<dbReference type="InterPro" id="IPR018303">
    <property type="entry name" value="ATPase_P-typ_P_site"/>
</dbReference>
<dbReference type="PRINTS" id="PR00120">
    <property type="entry name" value="HATPASE"/>
</dbReference>
<dbReference type="SUPFAM" id="SSF81665">
    <property type="entry name" value="Calcium ATPase, transmembrane domain M"/>
    <property type="match status" value="1"/>
</dbReference>
<dbReference type="SFLD" id="SFLDS00003">
    <property type="entry name" value="Haloacid_Dehalogenase"/>
    <property type="match status" value="1"/>
</dbReference>
<dbReference type="Pfam" id="PF00702">
    <property type="entry name" value="Hydrolase"/>
    <property type="match status" value="1"/>
</dbReference>
<dbReference type="CDD" id="cd02094">
    <property type="entry name" value="P-type_ATPase_Cu-like"/>
    <property type="match status" value="1"/>
</dbReference>
<dbReference type="Gene3D" id="3.30.70.100">
    <property type="match status" value="2"/>
</dbReference>
<dbReference type="Gene3D" id="3.40.1110.10">
    <property type="entry name" value="Calcium-transporting ATPase, cytoplasmic domain N"/>
    <property type="match status" value="1"/>
</dbReference>
<evidence type="ECO:0000256" key="7">
    <source>
        <dbReference type="ARBA" id="ARBA00022967"/>
    </source>
</evidence>
<accession>A0ABT2YX78</accession>
<sequence length="808" mass="82738">MPSAKFTVEGMTCASCVGRVERALKAAPGVRDAQANLMAGTASVDYDAPADPQALADTLRRSGYPPVETEIQLDVTGMTCASCVGRVERALKAAPGVVSAEANLATNSARARVLSGLTDADTLAARVTQAGYEAHPHHEATTQTHDHHSGDSAELARRVAISGALTLPVVILAMGGHMVPAFHHWIAGSIGIQASWLIQFVLTALVLFGPGRIFLTHGLPALARGAPEMNSLVALGSLAAFAYSTVATFAPALLPADARDVYFEAAATIVTLILVGRLLEARAKGQAGEAIRRLVGLRPATARVERDGTVVETAVEDLVPGDIVHLAPGERVAVDGVVTEGQGWIDESMLTGEPDPVRKAEGAAVTGGTVNGAAALSYRVTATGADTVLARIIRLVEDAQGAKLPVQALVDRITFWFVPAVMALALLSFGLWLALGPDPRLTHALVAGISVLIIACPCAMGLATPVSILVGTGRGAEKGVLFRRGDALQRLSEVGIVAFDKTGTLTAGHPELTDIETAPGFEADQVLRLAAAAEARSEHPLARTIVAAAAERALSPATATGVEAKPGLGLAATVEGQAILIGNRRAMTQSGIETGDLAERAAALASEGKTPILIALDGRIAALLAVADPIKPGAPEAIAALHAAGLKTAMISGDTRATAEAVARRLGIDAVRAEVLPDGKVAALGELAQGKRVAFVGDGINDAPALAAADVGIAMGTGTDVAIESAEVVLMGGDPEAVPAAVALSRATMRNIRENLFWAFGYNVVLIPVAAGALYPLGGPLLSPMLAAGAMALSSVFVVTNALRLRRA</sequence>
<dbReference type="SUPFAM" id="SSF55008">
    <property type="entry name" value="HMA, heavy metal-associated domain"/>
    <property type="match status" value="2"/>
</dbReference>
<dbReference type="InterPro" id="IPR059000">
    <property type="entry name" value="ATPase_P-type_domA"/>
</dbReference>
<feature type="transmembrane region" description="Helical" evidence="10">
    <location>
        <begin position="413"/>
        <end position="435"/>
    </location>
</feature>
<evidence type="ECO:0000313" key="12">
    <source>
        <dbReference type="EMBL" id="MCV2863475.1"/>
    </source>
</evidence>
<keyword evidence="6 10" id="KW-0067">ATP-binding</keyword>
<dbReference type="NCBIfam" id="TIGR01511">
    <property type="entry name" value="ATPase-IB1_Cu"/>
    <property type="match status" value="1"/>
</dbReference>
<dbReference type="PROSITE" id="PS01229">
    <property type="entry name" value="COF_2"/>
    <property type="match status" value="1"/>
</dbReference>
<dbReference type="InterPro" id="IPR044492">
    <property type="entry name" value="P_typ_ATPase_HD_dom"/>
</dbReference>
<evidence type="ECO:0000256" key="6">
    <source>
        <dbReference type="ARBA" id="ARBA00022840"/>
    </source>
</evidence>
<reference evidence="12 13" key="1">
    <citation type="submission" date="2022-10" db="EMBL/GenBank/DDBJ databases">
        <title>Defluviimonas sp. nov., isolated from ocean surface water.</title>
        <authorList>
            <person name="He W."/>
            <person name="Wang L."/>
            <person name="Zhang D.-F."/>
        </authorList>
    </citation>
    <scope>NUCLEOTIDE SEQUENCE [LARGE SCALE GENOMIC DNA]</scope>
    <source>
        <strain evidence="12 13">WL0075</strain>
    </source>
</reference>
<dbReference type="Gene3D" id="3.40.50.1000">
    <property type="entry name" value="HAD superfamily/HAD-like"/>
    <property type="match status" value="1"/>
</dbReference>
<dbReference type="InterPro" id="IPR017969">
    <property type="entry name" value="Heavy-metal-associated_CS"/>
</dbReference>
<dbReference type="InterPro" id="IPR023298">
    <property type="entry name" value="ATPase_P-typ_TM_dom_sf"/>
</dbReference>
<evidence type="ECO:0000256" key="5">
    <source>
        <dbReference type="ARBA" id="ARBA00022741"/>
    </source>
</evidence>
<comment type="similarity">
    <text evidence="2 10">Belongs to the cation transport ATPase (P-type) (TC 3.A.3) family. Type IB subfamily.</text>
</comment>
<evidence type="ECO:0000256" key="2">
    <source>
        <dbReference type="ARBA" id="ARBA00006024"/>
    </source>
</evidence>
<protein>
    <submittedName>
        <fullName evidence="12">Heavy metal translocating P-type ATPase</fullName>
    </submittedName>
</protein>
<dbReference type="Gene3D" id="2.70.150.10">
    <property type="entry name" value="Calcium-transporting ATPase, cytoplasmic transduction domain A"/>
    <property type="match status" value="1"/>
</dbReference>
<dbReference type="PROSITE" id="PS50846">
    <property type="entry name" value="HMA_2"/>
    <property type="match status" value="2"/>
</dbReference>
<keyword evidence="9 10" id="KW-0472">Membrane</keyword>
<evidence type="ECO:0000256" key="8">
    <source>
        <dbReference type="ARBA" id="ARBA00022989"/>
    </source>
</evidence>
<dbReference type="Pfam" id="PF00403">
    <property type="entry name" value="HMA"/>
    <property type="match status" value="2"/>
</dbReference>
<keyword evidence="7" id="KW-1278">Translocase</keyword>
<comment type="caution">
    <text evidence="12">The sequence shown here is derived from an EMBL/GenBank/DDBJ whole genome shotgun (WGS) entry which is preliminary data.</text>
</comment>
<dbReference type="PRINTS" id="PR00119">
    <property type="entry name" value="CATATPASE"/>
</dbReference>
<dbReference type="InterPro" id="IPR036412">
    <property type="entry name" value="HAD-like_sf"/>
</dbReference>
<evidence type="ECO:0000259" key="11">
    <source>
        <dbReference type="PROSITE" id="PS50846"/>
    </source>
</evidence>
<dbReference type="InterPro" id="IPR036163">
    <property type="entry name" value="HMA_dom_sf"/>
</dbReference>
<dbReference type="PANTHER" id="PTHR43520:SF8">
    <property type="entry name" value="P-TYPE CU(+) TRANSPORTER"/>
    <property type="match status" value="1"/>
</dbReference>
<feature type="transmembrane region" description="Helical" evidence="10">
    <location>
        <begin position="756"/>
        <end position="775"/>
    </location>
</feature>
<feature type="transmembrane region" description="Helical" evidence="10">
    <location>
        <begin position="159"/>
        <end position="179"/>
    </location>
</feature>
<dbReference type="EMBL" id="JAOWLA010000001">
    <property type="protein sequence ID" value="MCV2863475.1"/>
    <property type="molecule type" value="Genomic_DNA"/>
</dbReference>
<organism evidence="12 13">
    <name type="scientific">Albidovulum sediminicola</name>
    <dbReference type="NCBI Taxonomy" id="2984331"/>
    <lineage>
        <taxon>Bacteria</taxon>
        <taxon>Pseudomonadati</taxon>
        <taxon>Pseudomonadota</taxon>
        <taxon>Alphaproteobacteria</taxon>
        <taxon>Rhodobacterales</taxon>
        <taxon>Paracoccaceae</taxon>
        <taxon>Albidovulum</taxon>
    </lineage>
</organism>
<proteinExistence type="inferred from homology"/>
<feature type="transmembrane region" description="Helical" evidence="10">
    <location>
        <begin position="229"/>
        <end position="249"/>
    </location>
</feature>
<keyword evidence="3 10" id="KW-0812">Transmembrane</keyword>
<dbReference type="PROSITE" id="PS00154">
    <property type="entry name" value="ATPASE_E1_E2"/>
    <property type="match status" value="1"/>
</dbReference>
<dbReference type="InterPro" id="IPR023299">
    <property type="entry name" value="ATPase_P-typ_cyto_dom_N"/>
</dbReference>
<dbReference type="NCBIfam" id="TIGR01525">
    <property type="entry name" value="ATPase-IB_hvy"/>
    <property type="match status" value="1"/>
</dbReference>
<keyword evidence="5 10" id="KW-0547">Nucleotide-binding</keyword>
<dbReference type="SFLD" id="SFLDG00002">
    <property type="entry name" value="C1.7:_P-type_atpase_like"/>
    <property type="match status" value="1"/>
</dbReference>
<dbReference type="InterPro" id="IPR001757">
    <property type="entry name" value="P_typ_ATPase"/>
</dbReference>
<dbReference type="SFLD" id="SFLDF00027">
    <property type="entry name" value="p-type_atpase"/>
    <property type="match status" value="1"/>
</dbReference>
<comment type="subcellular location">
    <subcellularLocation>
        <location evidence="10">Cell membrane</location>
    </subcellularLocation>
    <subcellularLocation>
        <location evidence="1">Endomembrane system</location>
        <topology evidence="1">Multi-pass membrane protein</topology>
    </subcellularLocation>
</comment>